<evidence type="ECO:0000256" key="1">
    <source>
        <dbReference type="ARBA" id="ARBA00006484"/>
    </source>
</evidence>
<keyword evidence="4" id="KW-1185">Reference proteome</keyword>
<dbReference type="SUPFAM" id="SSF51735">
    <property type="entry name" value="NAD(P)-binding Rossmann-fold domains"/>
    <property type="match status" value="1"/>
</dbReference>
<evidence type="ECO:0000313" key="4">
    <source>
        <dbReference type="Proteomes" id="UP000237752"/>
    </source>
</evidence>
<evidence type="ECO:0000256" key="2">
    <source>
        <dbReference type="ARBA" id="ARBA00023002"/>
    </source>
</evidence>
<accession>A0A2T1A4S9</accession>
<dbReference type="CDD" id="cd05233">
    <property type="entry name" value="SDR_c"/>
    <property type="match status" value="1"/>
</dbReference>
<comment type="similarity">
    <text evidence="1">Belongs to the short-chain dehydrogenases/reductases (SDR) family.</text>
</comment>
<organism evidence="3 4">
    <name type="scientific">Antricoccus suffuscus</name>
    <dbReference type="NCBI Taxonomy" id="1629062"/>
    <lineage>
        <taxon>Bacteria</taxon>
        <taxon>Bacillati</taxon>
        <taxon>Actinomycetota</taxon>
        <taxon>Actinomycetes</taxon>
        <taxon>Geodermatophilales</taxon>
        <taxon>Antricoccaceae</taxon>
        <taxon>Antricoccus</taxon>
    </lineage>
</organism>
<comment type="caution">
    <text evidence="3">The sequence shown here is derived from an EMBL/GenBank/DDBJ whole genome shotgun (WGS) entry which is preliminary data.</text>
</comment>
<dbReference type="GO" id="GO:0048038">
    <property type="term" value="F:quinone binding"/>
    <property type="evidence" value="ECO:0007669"/>
    <property type="project" value="TreeGrafter"/>
</dbReference>
<protein>
    <submittedName>
        <fullName evidence="3">3-oxoacyl-[acyl-carrier protein] reductase/meso-butanediol dehydrogenase/(S,S)-butanediol dehydrogenase/diacetyl reductase</fullName>
    </submittedName>
</protein>
<evidence type="ECO:0000313" key="3">
    <source>
        <dbReference type="EMBL" id="PRZ43338.1"/>
    </source>
</evidence>
<dbReference type="GO" id="GO:0016616">
    <property type="term" value="F:oxidoreductase activity, acting on the CH-OH group of donors, NAD or NADP as acceptor"/>
    <property type="evidence" value="ECO:0007669"/>
    <property type="project" value="TreeGrafter"/>
</dbReference>
<keyword evidence="2" id="KW-0560">Oxidoreductase</keyword>
<reference evidence="3 4" key="1">
    <citation type="submission" date="2018-03" db="EMBL/GenBank/DDBJ databases">
        <title>Genomic Encyclopedia of Archaeal and Bacterial Type Strains, Phase II (KMG-II): from individual species to whole genera.</title>
        <authorList>
            <person name="Goeker M."/>
        </authorList>
    </citation>
    <scope>NUCLEOTIDE SEQUENCE [LARGE SCALE GENOMIC DNA]</scope>
    <source>
        <strain evidence="3 4">DSM 100065</strain>
    </source>
</reference>
<dbReference type="AlphaFoldDB" id="A0A2T1A4S9"/>
<dbReference type="InterPro" id="IPR036291">
    <property type="entry name" value="NAD(P)-bd_dom_sf"/>
</dbReference>
<dbReference type="OrthoDB" id="286404at2"/>
<dbReference type="Gene3D" id="3.40.50.720">
    <property type="entry name" value="NAD(P)-binding Rossmann-like Domain"/>
    <property type="match status" value="1"/>
</dbReference>
<dbReference type="PRINTS" id="PR00080">
    <property type="entry name" value="SDRFAMILY"/>
</dbReference>
<dbReference type="Pfam" id="PF13561">
    <property type="entry name" value="adh_short_C2"/>
    <property type="match status" value="1"/>
</dbReference>
<dbReference type="FunFam" id="3.40.50.720:FF:000084">
    <property type="entry name" value="Short-chain dehydrogenase reductase"/>
    <property type="match status" value="1"/>
</dbReference>
<dbReference type="GO" id="GO:0006633">
    <property type="term" value="P:fatty acid biosynthetic process"/>
    <property type="evidence" value="ECO:0007669"/>
    <property type="project" value="TreeGrafter"/>
</dbReference>
<dbReference type="PRINTS" id="PR00081">
    <property type="entry name" value="GDHRDH"/>
</dbReference>
<dbReference type="NCBIfam" id="NF005559">
    <property type="entry name" value="PRK07231.1"/>
    <property type="match status" value="1"/>
</dbReference>
<gene>
    <name evidence="3" type="ORF">CLV47_10223</name>
</gene>
<dbReference type="RefSeq" id="WP_106347882.1">
    <property type="nucleotide sequence ID" value="NZ_PVUE01000002.1"/>
</dbReference>
<sequence>MTDSGSTLTGFEGKVAVVTGAGRMRSIGREIAVRLAEAGCDLVLTGSGRSPENYPEDERAAGWRDIESVAEEVRGLGRRAMTIVSDIANRDSMAELADAVDSEYGRLDILVNNASTAKGEDRKSVLDVDSDVWAKVIEVNLVGTFYCTKALLPLMIRGKKGGSIINISSIAGRQMQPEVSAYQASKAGVHALTGSLAAEVGEHQIRVNAIAPGIIDTSRMDDLGRDESWNKFIQTRVPLGRAGTGKDVAWLAAFLASDQADWITGQIYTIDGGTIRVH</sequence>
<name>A0A2T1A4S9_9ACTN</name>
<dbReference type="InterPro" id="IPR002347">
    <property type="entry name" value="SDR_fam"/>
</dbReference>
<dbReference type="PANTHER" id="PTHR42760">
    <property type="entry name" value="SHORT-CHAIN DEHYDROGENASES/REDUCTASES FAMILY MEMBER"/>
    <property type="match status" value="1"/>
</dbReference>
<dbReference type="PANTHER" id="PTHR42760:SF133">
    <property type="entry name" value="3-OXOACYL-[ACYL-CARRIER-PROTEIN] REDUCTASE"/>
    <property type="match status" value="1"/>
</dbReference>
<proteinExistence type="inferred from homology"/>
<dbReference type="Proteomes" id="UP000237752">
    <property type="component" value="Unassembled WGS sequence"/>
</dbReference>
<dbReference type="EMBL" id="PVUE01000002">
    <property type="protein sequence ID" value="PRZ43338.1"/>
    <property type="molecule type" value="Genomic_DNA"/>
</dbReference>